<dbReference type="PANTHER" id="PTHR47894">
    <property type="entry name" value="HTH-TYPE TRANSCRIPTIONAL REGULATOR GADX"/>
    <property type="match status" value="1"/>
</dbReference>
<dbReference type="SMART" id="SM00342">
    <property type="entry name" value="HTH_ARAC"/>
    <property type="match status" value="1"/>
</dbReference>
<keyword evidence="3" id="KW-0804">Transcription</keyword>
<gene>
    <name evidence="5" type="ORF">FHR99_001462</name>
</gene>
<evidence type="ECO:0000313" key="6">
    <source>
        <dbReference type="Proteomes" id="UP000537130"/>
    </source>
</evidence>
<proteinExistence type="predicted"/>
<keyword evidence="1" id="KW-0805">Transcription regulation</keyword>
<dbReference type="Pfam" id="PF12625">
    <property type="entry name" value="Arabinose_bd"/>
    <property type="match status" value="1"/>
</dbReference>
<evidence type="ECO:0000259" key="4">
    <source>
        <dbReference type="PROSITE" id="PS01124"/>
    </source>
</evidence>
<evidence type="ECO:0000256" key="1">
    <source>
        <dbReference type="ARBA" id="ARBA00023015"/>
    </source>
</evidence>
<evidence type="ECO:0000256" key="3">
    <source>
        <dbReference type="ARBA" id="ARBA00023163"/>
    </source>
</evidence>
<evidence type="ECO:0000256" key="2">
    <source>
        <dbReference type="ARBA" id="ARBA00023125"/>
    </source>
</evidence>
<dbReference type="InterPro" id="IPR032687">
    <property type="entry name" value="AraC-type_N"/>
</dbReference>
<name>A0A7W4W4B7_9GAMM</name>
<evidence type="ECO:0000313" key="5">
    <source>
        <dbReference type="EMBL" id="MBB3047226.1"/>
    </source>
</evidence>
<dbReference type="GO" id="GO:0003700">
    <property type="term" value="F:DNA-binding transcription factor activity"/>
    <property type="evidence" value="ECO:0007669"/>
    <property type="project" value="InterPro"/>
</dbReference>
<dbReference type="SUPFAM" id="SSF46689">
    <property type="entry name" value="Homeodomain-like"/>
    <property type="match status" value="1"/>
</dbReference>
<protein>
    <submittedName>
        <fullName evidence="5">AraC-like DNA-binding protein</fullName>
    </submittedName>
</protein>
<feature type="domain" description="HTH araC/xylS-type" evidence="4">
    <location>
        <begin position="253"/>
        <end position="351"/>
    </location>
</feature>
<dbReference type="GO" id="GO:0005829">
    <property type="term" value="C:cytosol"/>
    <property type="evidence" value="ECO:0007669"/>
    <property type="project" value="TreeGrafter"/>
</dbReference>
<keyword evidence="6" id="KW-1185">Reference proteome</keyword>
<keyword evidence="2 5" id="KW-0238">DNA-binding</keyword>
<dbReference type="Proteomes" id="UP000537130">
    <property type="component" value="Unassembled WGS sequence"/>
</dbReference>
<dbReference type="EMBL" id="JACHWY010000001">
    <property type="protein sequence ID" value="MBB3047226.1"/>
    <property type="molecule type" value="Genomic_DNA"/>
</dbReference>
<sequence>MSVNAMGKGDKLIAVEYLAALQELAFERGIEPQQVLAGTGLPMDVFIRDQVKIGSESMVQVIVNCPALLNDPLTPYDYARRLTLSRHGTLGFAISSCSNLRQAIELLCVYIGIRVETMRLIPELDAPLSRVVLGGSDEPAAEAVMELNPAIAELFTLTMLSCLALMAKQFIGRLHDDRDIRILTVFPDRGVKNRSLQPPLDIEFNADCNAIVCPAELLNLQPALHNPELSRAALAKCAEELDAMKARGITLSNQVRELLYNEADKHWLSVEEVAAALFMSPTSLKRKLGQDDTSFQRIKNSERFNRAIAMLEEGKLTVESIAWELGYTNASNFSKAFKGWTGHSPKDYMTLRLT</sequence>
<dbReference type="PANTHER" id="PTHR47894:SF1">
    <property type="entry name" value="HTH-TYPE TRANSCRIPTIONAL REGULATOR VQSM"/>
    <property type="match status" value="1"/>
</dbReference>
<dbReference type="RefSeq" id="WP_183409862.1">
    <property type="nucleotide sequence ID" value="NZ_JACHWY010000001.1"/>
</dbReference>
<dbReference type="PROSITE" id="PS01124">
    <property type="entry name" value="HTH_ARAC_FAMILY_2"/>
    <property type="match status" value="1"/>
</dbReference>
<dbReference type="Pfam" id="PF12833">
    <property type="entry name" value="HTH_18"/>
    <property type="match status" value="1"/>
</dbReference>
<dbReference type="InterPro" id="IPR018060">
    <property type="entry name" value="HTH_AraC"/>
</dbReference>
<accession>A0A7W4W4B7</accession>
<reference evidence="5 6" key="1">
    <citation type="submission" date="2020-08" db="EMBL/GenBank/DDBJ databases">
        <title>Genomic Encyclopedia of Type Strains, Phase III (KMG-III): the genomes of soil and plant-associated and newly described type strains.</title>
        <authorList>
            <person name="Whitman W."/>
        </authorList>
    </citation>
    <scope>NUCLEOTIDE SEQUENCE [LARGE SCALE GENOMIC DNA]</scope>
    <source>
        <strain evidence="5 6">CECT 8654</strain>
    </source>
</reference>
<organism evidence="5 6">
    <name type="scientific">Litorivivens lipolytica</name>
    <dbReference type="NCBI Taxonomy" id="1524264"/>
    <lineage>
        <taxon>Bacteria</taxon>
        <taxon>Pseudomonadati</taxon>
        <taxon>Pseudomonadota</taxon>
        <taxon>Gammaproteobacteria</taxon>
        <taxon>Litorivivens</taxon>
    </lineage>
</organism>
<comment type="caution">
    <text evidence="5">The sequence shown here is derived from an EMBL/GenBank/DDBJ whole genome shotgun (WGS) entry which is preliminary data.</text>
</comment>
<dbReference type="Gene3D" id="1.10.10.60">
    <property type="entry name" value="Homeodomain-like"/>
    <property type="match status" value="1"/>
</dbReference>
<dbReference type="GO" id="GO:0000976">
    <property type="term" value="F:transcription cis-regulatory region binding"/>
    <property type="evidence" value="ECO:0007669"/>
    <property type="project" value="TreeGrafter"/>
</dbReference>
<dbReference type="InterPro" id="IPR009057">
    <property type="entry name" value="Homeodomain-like_sf"/>
</dbReference>
<dbReference type="AlphaFoldDB" id="A0A7W4W4B7"/>